<keyword evidence="1" id="KW-0732">Signal</keyword>
<dbReference type="InterPro" id="IPR036737">
    <property type="entry name" value="OmpA-like_sf"/>
</dbReference>
<gene>
    <name evidence="2" type="ORF">AWB67_05923</name>
</gene>
<name>A0A158KMD7_9BURK</name>
<evidence type="ECO:0000313" key="3">
    <source>
        <dbReference type="Proteomes" id="UP000054925"/>
    </source>
</evidence>
<keyword evidence="3" id="KW-1185">Reference proteome</keyword>
<evidence type="ECO:0000256" key="1">
    <source>
        <dbReference type="SAM" id="SignalP"/>
    </source>
</evidence>
<comment type="caution">
    <text evidence="2">The sequence shown here is derived from an EMBL/GenBank/DDBJ whole genome shotgun (WGS) entry which is preliminary data.</text>
</comment>
<protein>
    <submittedName>
        <fullName evidence="2">Outer membrane protein a</fullName>
    </submittedName>
</protein>
<feature type="signal peptide" evidence="1">
    <location>
        <begin position="1"/>
        <end position="25"/>
    </location>
</feature>
<dbReference type="AlphaFoldDB" id="A0A158KMD7"/>
<evidence type="ECO:0000313" key="2">
    <source>
        <dbReference type="EMBL" id="SAL81730.1"/>
    </source>
</evidence>
<dbReference type="Proteomes" id="UP000054925">
    <property type="component" value="Unassembled WGS sequence"/>
</dbReference>
<accession>A0A158KMD7</accession>
<dbReference type="EMBL" id="FCOL02000065">
    <property type="protein sequence ID" value="SAL81730.1"/>
    <property type="molecule type" value="Genomic_DNA"/>
</dbReference>
<organism evidence="2 3">
    <name type="scientific">Caballeronia terrestris</name>
    <dbReference type="NCBI Taxonomy" id="1226301"/>
    <lineage>
        <taxon>Bacteria</taxon>
        <taxon>Pseudomonadati</taxon>
        <taxon>Pseudomonadota</taxon>
        <taxon>Betaproteobacteria</taxon>
        <taxon>Burkholderiales</taxon>
        <taxon>Burkholderiaceae</taxon>
        <taxon>Caballeronia</taxon>
    </lineage>
</organism>
<reference evidence="2" key="1">
    <citation type="submission" date="2016-01" db="EMBL/GenBank/DDBJ databases">
        <authorList>
            <person name="Peeters C."/>
        </authorList>
    </citation>
    <scope>NUCLEOTIDE SEQUENCE [LARGE SCALE GENOMIC DNA]</scope>
    <source>
        <strain evidence="2">LMG 22937</strain>
    </source>
</reference>
<dbReference type="Gene3D" id="3.30.1330.60">
    <property type="entry name" value="OmpA-like domain"/>
    <property type="match status" value="1"/>
</dbReference>
<sequence>MTISRRISATIMSAIFLLVTRISVAAEPLHQNTTGNCSPNLANISGNVVVNISCPGLSKDDLIALLVQNGGLFVQQVKESDLGAGSLVVFAASTIPGDPALSSLLAMSTATTITSLYSNLDSVIPSLTARTLLANLAVKLRALGRPVIIVVSGFWPESCVSVAKTGYCSGWQSDKYSDRLSLRAAQGVKAVLAENGIPPNCIYTEGEGKRGSITPLPSDYRALPVRNINRWVAINRRIEIRILVSREGCSI</sequence>
<dbReference type="SUPFAM" id="SSF103088">
    <property type="entry name" value="OmpA-like"/>
    <property type="match status" value="1"/>
</dbReference>
<feature type="chain" id="PRO_5011120176" evidence="1">
    <location>
        <begin position="26"/>
        <end position="251"/>
    </location>
</feature>
<proteinExistence type="predicted"/>